<dbReference type="EMBL" id="JACHNZ010000005">
    <property type="protein sequence ID" value="MBB4631085.1"/>
    <property type="molecule type" value="Genomic_DNA"/>
</dbReference>
<dbReference type="PANTHER" id="PTHR28152">
    <property type="entry name" value="HYDROXYACYL-THIOESTER DEHYDRATASE TYPE 2, MITOCHONDRIAL"/>
    <property type="match status" value="1"/>
</dbReference>
<evidence type="ECO:0000259" key="2">
    <source>
        <dbReference type="Pfam" id="PF13452"/>
    </source>
</evidence>
<dbReference type="InterPro" id="IPR029069">
    <property type="entry name" value="HotDog_dom_sf"/>
</dbReference>
<accession>A0A7W7F570</accession>
<protein>
    <submittedName>
        <fullName evidence="3">3-methylfumaryl-CoA hydratase</fullName>
        <ecNumber evidence="3">4.2.1.153</ecNumber>
    </submittedName>
</protein>
<dbReference type="EC" id="4.2.1.153" evidence="3"/>
<dbReference type="PANTHER" id="PTHR28152:SF1">
    <property type="entry name" value="HYDROXYACYL-THIOESTER DEHYDRATASE TYPE 2, MITOCHONDRIAL"/>
    <property type="match status" value="1"/>
</dbReference>
<organism evidence="3 4">
    <name type="scientific">Sphingosinicella soli</name>
    <dbReference type="NCBI Taxonomy" id="333708"/>
    <lineage>
        <taxon>Bacteria</taxon>
        <taxon>Pseudomonadati</taxon>
        <taxon>Pseudomonadota</taxon>
        <taxon>Alphaproteobacteria</taxon>
        <taxon>Sphingomonadales</taxon>
        <taxon>Sphingosinicellaceae</taxon>
        <taxon>Sphingosinicella</taxon>
    </lineage>
</organism>
<evidence type="ECO:0000256" key="1">
    <source>
        <dbReference type="SAM" id="MobiDB-lite"/>
    </source>
</evidence>
<evidence type="ECO:0000313" key="4">
    <source>
        <dbReference type="Proteomes" id="UP000566324"/>
    </source>
</evidence>
<dbReference type="InterPro" id="IPR039569">
    <property type="entry name" value="FAS1-like_DH_region"/>
</dbReference>
<feature type="region of interest" description="Disordered" evidence="1">
    <location>
        <begin position="1"/>
        <end position="23"/>
    </location>
</feature>
<keyword evidence="4" id="KW-1185">Reference proteome</keyword>
<dbReference type="SUPFAM" id="SSF54637">
    <property type="entry name" value="Thioesterase/thiol ester dehydrase-isomerase"/>
    <property type="match status" value="1"/>
</dbReference>
<keyword evidence="3" id="KW-0456">Lyase</keyword>
<reference evidence="3 4" key="1">
    <citation type="submission" date="2020-08" db="EMBL/GenBank/DDBJ databases">
        <title>Genomic Encyclopedia of Type Strains, Phase IV (KMG-IV): sequencing the most valuable type-strain genomes for metagenomic binning, comparative biology and taxonomic classification.</title>
        <authorList>
            <person name="Goeker M."/>
        </authorList>
    </citation>
    <scope>NUCLEOTIDE SEQUENCE [LARGE SCALE GENOMIC DNA]</scope>
    <source>
        <strain evidence="3 4">DSM 17328</strain>
    </source>
</reference>
<dbReference type="Pfam" id="PF13452">
    <property type="entry name" value="FAS1_DH_region"/>
    <property type="match status" value="1"/>
</dbReference>
<proteinExistence type="predicted"/>
<dbReference type="InterPro" id="IPR052741">
    <property type="entry name" value="Mitochondrial_HTD2"/>
</dbReference>
<dbReference type="AlphaFoldDB" id="A0A7W7F570"/>
<comment type="caution">
    <text evidence="3">The sequence shown here is derived from an EMBL/GenBank/DDBJ whole genome shotgun (WGS) entry which is preliminary data.</text>
</comment>
<feature type="domain" description="FAS1-like dehydratase" evidence="2">
    <location>
        <begin position="77"/>
        <end position="139"/>
    </location>
</feature>
<sequence>MIDNASLERHIGREEQSEDRADPERLRRLSALLDRRWSPADGMPPLGHFLLFPPNEIQSRIGADGHPLRDPGGMLPAISLPRRMWAGSRIQFEGIVEPGARLVRRSRLVSAVPKSGRSGHMVFCTVAHEIRATSGGPVLISEQQDIVYREAHQGPGLAPRPVMQPEFRAEHFSGRTVGPVELFRYSALTFNAHRIHYDREYARDAEGYEGLVVHGPFLATLMFDHLLQAAGGRRVLEFSFRAVSPSFDGEDLRFGATIEGDKVRLFVTNPVGLAMTGQARLAGS</sequence>
<dbReference type="Gene3D" id="3.10.129.10">
    <property type="entry name" value="Hotdog Thioesterase"/>
    <property type="match status" value="2"/>
</dbReference>
<dbReference type="GO" id="GO:0019171">
    <property type="term" value="F:(3R)-hydroxyacyl-[acyl-carrier-protein] dehydratase activity"/>
    <property type="evidence" value="ECO:0007669"/>
    <property type="project" value="TreeGrafter"/>
</dbReference>
<dbReference type="RefSeq" id="WP_184065148.1">
    <property type="nucleotide sequence ID" value="NZ_JACHNZ010000005.1"/>
</dbReference>
<name>A0A7W7F570_9SPHN</name>
<evidence type="ECO:0000313" key="3">
    <source>
        <dbReference type="EMBL" id="MBB4631085.1"/>
    </source>
</evidence>
<dbReference type="Proteomes" id="UP000566324">
    <property type="component" value="Unassembled WGS sequence"/>
</dbReference>
<gene>
    <name evidence="3" type="ORF">GGQ98_000692</name>
</gene>